<dbReference type="Proteomes" id="UP001152759">
    <property type="component" value="Chromosome 1"/>
</dbReference>
<dbReference type="InterPro" id="IPR000863">
    <property type="entry name" value="Sulfotransferase_dom"/>
</dbReference>
<evidence type="ECO:0000313" key="4">
    <source>
        <dbReference type="EMBL" id="CAH0380879.1"/>
    </source>
</evidence>
<dbReference type="EMBL" id="OU963862">
    <property type="protein sequence ID" value="CAH0380879.1"/>
    <property type="molecule type" value="Genomic_DNA"/>
</dbReference>
<keyword evidence="5" id="KW-1185">Reference proteome</keyword>
<feature type="domain" description="Sulfotransferase" evidence="3">
    <location>
        <begin position="63"/>
        <end position="315"/>
    </location>
</feature>
<dbReference type="Pfam" id="PF00685">
    <property type="entry name" value="Sulfotransfer_1"/>
    <property type="match status" value="1"/>
</dbReference>
<protein>
    <recommendedName>
        <fullName evidence="3">Sulfotransferase domain-containing protein</fullName>
    </recommendedName>
</protein>
<name>A0A9P0EYN5_BEMTA</name>
<evidence type="ECO:0000256" key="2">
    <source>
        <dbReference type="ARBA" id="ARBA00022679"/>
    </source>
</evidence>
<dbReference type="KEGG" id="btab:109039126"/>
<keyword evidence="2" id="KW-0808">Transferase</keyword>
<evidence type="ECO:0000256" key="1">
    <source>
        <dbReference type="ARBA" id="ARBA00005771"/>
    </source>
</evidence>
<evidence type="ECO:0000259" key="3">
    <source>
        <dbReference type="Pfam" id="PF00685"/>
    </source>
</evidence>
<dbReference type="AlphaFoldDB" id="A0A9P0EYN5"/>
<dbReference type="GO" id="GO:0008146">
    <property type="term" value="F:sulfotransferase activity"/>
    <property type="evidence" value="ECO:0007669"/>
    <property type="project" value="InterPro"/>
</dbReference>
<sequence>MSVFSPIKATFDENDRVIKVDTSEAKSVSRFGTSLLYRWGDYNFHPRAIEILCKIQKLTFKEDDVILCMFPKSGSTWLSECIYLIVNQYKYELASEESIELRFPQIDSPSHDVFDLILKRYNDSNSRRLIKSSVPPNLLIERAGSDVTKPKVISIFRNPRDVLVSFYHHCKTVKHYDIEFSFDDFFETFLRGQVPCGPIWKMYNDMFKYHQANPGSTMVVFYEDMKQDLRAQLRKVCAFLNCQEPNDERAWAQLLDHLSVDRMRQNKTINRHDWDKLGLRNSNGFEFVRKGQVNDWKNFFNDEQSVRFDREITDKLLPELQARYRQQR</sequence>
<dbReference type="SUPFAM" id="SSF52540">
    <property type="entry name" value="P-loop containing nucleoside triphosphate hydrolases"/>
    <property type="match status" value="1"/>
</dbReference>
<dbReference type="PANTHER" id="PTHR11783">
    <property type="entry name" value="SULFOTRANSFERASE SULT"/>
    <property type="match status" value="1"/>
</dbReference>
<gene>
    <name evidence="4" type="ORF">BEMITA_LOCUS589</name>
</gene>
<evidence type="ECO:0000313" key="5">
    <source>
        <dbReference type="Proteomes" id="UP001152759"/>
    </source>
</evidence>
<organism evidence="4 5">
    <name type="scientific">Bemisia tabaci</name>
    <name type="common">Sweetpotato whitefly</name>
    <name type="synonym">Aleurodes tabaci</name>
    <dbReference type="NCBI Taxonomy" id="7038"/>
    <lineage>
        <taxon>Eukaryota</taxon>
        <taxon>Metazoa</taxon>
        <taxon>Ecdysozoa</taxon>
        <taxon>Arthropoda</taxon>
        <taxon>Hexapoda</taxon>
        <taxon>Insecta</taxon>
        <taxon>Pterygota</taxon>
        <taxon>Neoptera</taxon>
        <taxon>Paraneoptera</taxon>
        <taxon>Hemiptera</taxon>
        <taxon>Sternorrhyncha</taxon>
        <taxon>Aleyrodoidea</taxon>
        <taxon>Aleyrodidae</taxon>
        <taxon>Aleyrodinae</taxon>
        <taxon>Bemisia</taxon>
    </lineage>
</organism>
<reference evidence="4" key="1">
    <citation type="submission" date="2021-12" db="EMBL/GenBank/DDBJ databases">
        <authorList>
            <person name="King R."/>
        </authorList>
    </citation>
    <scope>NUCLEOTIDE SEQUENCE</scope>
</reference>
<dbReference type="Gene3D" id="3.40.50.300">
    <property type="entry name" value="P-loop containing nucleotide triphosphate hydrolases"/>
    <property type="match status" value="1"/>
</dbReference>
<accession>A0A9P0EYN5</accession>
<dbReference type="InterPro" id="IPR027417">
    <property type="entry name" value="P-loop_NTPase"/>
</dbReference>
<comment type="similarity">
    <text evidence="1">Belongs to the sulfotransferase 1 family.</text>
</comment>
<proteinExistence type="inferred from homology"/>